<evidence type="ECO:0000256" key="1">
    <source>
        <dbReference type="SAM" id="MobiDB-lite"/>
    </source>
</evidence>
<gene>
    <name evidence="2" type="ORF">TGAMA5MH_08206</name>
</gene>
<dbReference type="EMBL" id="MTYH01000074">
    <property type="protein sequence ID" value="PNP39940.1"/>
    <property type="molecule type" value="Genomic_DNA"/>
</dbReference>
<evidence type="ECO:0000313" key="2">
    <source>
        <dbReference type="EMBL" id="PNP39940.1"/>
    </source>
</evidence>
<feature type="compositionally biased region" description="Polar residues" evidence="1">
    <location>
        <begin position="96"/>
        <end position="117"/>
    </location>
</feature>
<comment type="caution">
    <text evidence="2">The sequence shown here is derived from an EMBL/GenBank/DDBJ whole genome shotgun (WGS) entry which is preliminary data.</text>
</comment>
<evidence type="ECO:0000313" key="3">
    <source>
        <dbReference type="Proteomes" id="UP000236546"/>
    </source>
</evidence>
<feature type="region of interest" description="Disordered" evidence="1">
    <location>
        <begin position="63"/>
        <end position="151"/>
    </location>
</feature>
<dbReference type="AlphaFoldDB" id="A0A2K0T335"/>
<name>A0A2K0T335_9HYPO</name>
<protein>
    <submittedName>
        <fullName evidence="2">Uncharacterized protein</fullName>
    </submittedName>
</protein>
<reference evidence="2 3" key="1">
    <citation type="submission" date="2017-02" db="EMBL/GenBank/DDBJ databases">
        <title>Genomes of Trichoderma spp. with biocontrol activity.</title>
        <authorList>
            <person name="Gardiner D."/>
            <person name="Kazan K."/>
            <person name="Vos C."/>
            <person name="Harvey P."/>
        </authorList>
    </citation>
    <scope>NUCLEOTIDE SEQUENCE [LARGE SCALE GENOMIC DNA]</scope>
    <source>
        <strain evidence="2 3">A5MH</strain>
    </source>
</reference>
<dbReference type="Proteomes" id="UP000236546">
    <property type="component" value="Unassembled WGS sequence"/>
</dbReference>
<sequence length="176" mass="19128">MSVMDLLDAQVARGRILWTRRQDDAEIEEYDADFDWSLTPTISSITSGHLRYSPGCENLGVLSENTSGAFDPQQWAPPPSENDLPGIETAEDDYSSIPSRAQSTQSPEEDVFQSTAGPITGHLRELSIDESSNKATSVPSQPISQKFTPSPLKVPHGLAMLEESVELGVPDVITQA</sequence>
<proteinExistence type="predicted"/>
<feature type="compositionally biased region" description="Polar residues" evidence="1">
    <location>
        <begin position="129"/>
        <end position="148"/>
    </location>
</feature>
<organism evidence="2 3">
    <name type="scientific">Trichoderma gamsii</name>
    <dbReference type="NCBI Taxonomy" id="398673"/>
    <lineage>
        <taxon>Eukaryota</taxon>
        <taxon>Fungi</taxon>
        <taxon>Dikarya</taxon>
        <taxon>Ascomycota</taxon>
        <taxon>Pezizomycotina</taxon>
        <taxon>Sordariomycetes</taxon>
        <taxon>Hypocreomycetidae</taxon>
        <taxon>Hypocreales</taxon>
        <taxon>Hypocreaceae</taxon>
        <taxon>Trichoderma</taxon>
    </lineage>
</organism>
<accession>A0A2K0T335</accession>
<dbReference type="OrthoDB" id="4776522at2759"/>